<dbReference type="AlphaFoldDB" id="A0A2P6PNR0"/>
<evidence type="ECO:0000313" key="2">
    <source>
        <dbReference type="Proteomes" id="UP000238479"/>
    </source>
</evidence>
<dbReference type="Gramene" id="PRQ23552">
    <property type="protein sequence ID" value="PRQ23552"/>
    <property type="gene ID" value="RchiOBHm_Chr6g0262631"/>
</dbReference>
<accession>A0A2P6PNR0</accession>
<evidence type="ECO:0000313" key="1">
    <source>
        <dbReference type="EMBL" id="PRQ23552.1"/>
    </source>
</evidence>
<sequence length="52" mass="5834">MCSEDGEVRSSTVKDNRSGCVLRTGMSEVRRLRITEVYCSEGREPKVRGLLS</sequence>
<organism evidence="1 2">
    <name type="scientific">Rosa chinensis</name>
    <name type="common">China rose</name>
    <dbReference type="NCBI Taxonomy" id="74649"/>
    <lineage>
        <taxon>Eukaryota</taxon>
        <taxon>Viridiplantae</taxon>
        <taxon>Streptophyta</taxon>
        <taxon>Embryophyta</taxon>
        <taxon>Tracheophyta</taxon>
        <taxon>Spermatophyta</taxon>
        <taxon>Magnoliopsida</taxon>
        <taxon>eudicotyledons</taxon>
        <taxon>Gunneridae</taxon>
        <taxon>Pentapetalae</taxon>
        <taxon>rosids</taxon>
        <taxon>fabids</taxon>
        <taxon>Rosales</taxon>
        <taxon>Rosaceae</taxon>
        <taxon>Rosoideae</taxon>
        <taxon>Rosoideae incertae sedis</taxon>
        <taxon>Rosa</taxon>
    </lineage>
</organism>
<proteinExistence type="predicted"/>
<keyword evidence="2" id="KW-1185">Reference proteome</keyword>
<name>A0A2P6PNR0_ROSCH</name>
<gene>
    <name evidence="1" type="ORF">RchiOBHm_Chr6g0262631</name>
</gene>
<dbReference type="EMBL" id="PDCK01000044">
    <property type="protein sequence ID" value="PRQ23552.1"/>
    <property type="molecule type" value="Genomic_DNA"/>
</dbReference>
<comment type="caution">
    <text evidence="1">The sequence shown here is derived from an EMBL/GenBank/DDBJ whole genome shotgun (WGS) entry which is preliminary data.</text>
</comment>
<protein>
    <submittedName>
        <fullName evidence="1">Uncharacterized protein</fullName>
    </submittedName>
</protein>
<dbReference type="Proteomes" id="UP000238479">
    <property type="component" value="Chromosome 6"/>
</dbReference>
<reference evidence="1 2" key="1">
    <citation type="journal article" date="2018" name="Nat. Genet.">
        <title>The Rosa genome provides new insights in the design of modern roses.</title>
        <authorList>
            <person name="Bendahmane M."/>
        </authorList>
    </citation>
    <scope>NUCLEOTIDE SEQUENCE [LARGE SCALE GENOMIC DNA]</scope>
    <source>
        <strain evidence="2">cv. Old Blush</strain>
    </source>
</reference>